<dbReference type="InterPro" id="IPR004474">
    <property type="entry name" value="LytR_CpsA_psr"/>
</dbReference>
<dbReference type="PANTHER" id="PTHR33392">
    <property type="entry name" value="POLYISOPRENYL-TEICHOIC ACID--PEPTIDOGLYCAN TEICHOIC ACID TRANSFERASE TAGU"/>
    <property type="match status" value="1"/>
</dbReference>
<dbReference type="AlphaFoldDB" id="A0A7Z7YVQ6"/>
<protein>
    <submittedName>
        <fullName evidence="3">LytR family transcriptional regulator</fullName>
    </submittedName>
</protein>
<feature type="domain" description="Cell envelope-related transcriptional attenuator" evidence="2">
    <location>
        <begin position="90"/>
        <end position="235"/>
    </location>
</feature>
<dbReference type="Pfam" id="PF03816">
    <property type="entry name" value="LytR_cpsA_psr"/>
    <property type="match status" value="1"/>
</dbReference>
<dbReference type="Proteomes" id="UP000291949">
    <property type="component" value="Unassembled WGS sequence"/>
</dbReference>
<evidence type="ECO:0000313" key="3">
    <source>
        <dbReference type="EMBL" id="TBW76564.1"/>
    </source>
</evidence>
<evidence type="ECO:0000313" key="4">
    <source>
        <dbReference type="Proteomes" id="UP000291949"/>
    </source>
</evidence>
<comment type="similarity">
    <text evidence="1">Belongs to the LytR/CpsA/Psr (LCP) family.</text>
</comment>
<evidence type="ECO:0000259" key="2">
    <source>
        <dbReference type="Pfam" id="PF03816"/>
    </source>
</evidence>
<sequence>MKRSDKRKMSLPTKILLWIVGVLFLLAVIAVIYICAKIYITGDKIHNPLNRSHSELRSGKVNLKEGDPFTIALFGVDSDAERKHQGGGERSDTIMILSINPKEKKTELVSIPRDTQAQIVGRGTTEKIAHAYAYGGPNMAVNSLEKLMNVPIDHYATIDMDGLHDMIDTLGGVDVVSNDTFTISGLHFVKGQKTHVDGDAAMRFIRSRKEEGAGGDFGRQERQQLVLEAMANKMTSPTSITHFNSLMSEIQQNVKTDLSLSDLNLVRKNYKDANDNVNRHQLDGEGGIQSDGLYYFVPSDASKNSNTQLLRDNLDL</sequence>
<dbReference type="Gene3D" id="3.40.630.190">
    <property type="entry name" value="LCP protein"/>
    <property type="match status" value="1"/>
</dbReference>
<reference evidence="3 4" key="1">
    <citation type="journal article" date="2019" name="Sci. Transl. Med.">
        <title>Quorum sensing between bacterial species on the skin protects against epidermal injury in atopic dermatitis.</title>
        <authorList>
            <person name="Williams M.R."/>
        </authorList>
    </citation>
    <scope>NUCLEOTIDE SEQUENCE [LARGE SCALE GENOMIC DNA]</scope>
    <source>
        <strain evidence="3 4">H8</strain>
    </source>
</reference>
<name>A0A7Z7YVQ6_STACP</name>
<gene>
    <name evidence="3" type="ORF">EQ811_06755</name>
</gene>
<dbReference type="PANTHER" id="PTHR33392:SF6">
    <property type="entry name" value="POLYISOPRENYL-TEICHOIC ACID--PEPTIDOGLYCAN TEICHOIC ACID TRANSFERASE TAGU"/>
    <property type="match status" value="1"/>
</dbReference>
<accession>A0A7Z7YVQ6</accession>
<organism evidence="3 4">
    <name type="scientific">Staphylococcus capitis</name>
    <dbReference type="NCBI Taxonomy" id="29388"/>
    <lineage>
        <taxon>Bacteria</taxon>
        <taxon>Bacillati</taxon>
        <taxon>Bacillota</taxon>
        <taxon>Bacilli</taxon>
        <taxon>Bacillales</taxon>
        <taxon>Staphylococcaceae</taxon>
        <taxon>Staphylococcus</taxon>
    </lineage>
</organism>
<dbReference type="InterPro" id="IPR050922">
    <property type="entry name" value="LytR/CpsA/Psr_CW_biosynth"/>
</dbReference>
<proteinExistence type="inferred from homology"/>
<dbReference type="RefSeq" id="WP_049428312.1">
    <property type="nucleotide sequence ID" value="NZ_CP134832.1"/>
</dbReference>
<dbReference type="EMBL" id="SCHC01000002">
    <property type="protein sequence ID" value="TBW76564.1"/>
    <property type="molecule type" value="Genomic_DNA"/>
</dbReference>
<evidence type="ECO:0000256" key="1">
    <source>
        <dbReference type="ARBA" id="ARBA00006068"/>
    </source>
</evidence>
<comment type="caution">
    <text evidence="3">The sequence shown here is derived from an EMBL/GenBank/DDBJ whole genome shotgun (WGS) entry which is preliminary data.</text>
</comment>
<dbReference type="NCBIfam" id="TIGR00350">
    <property type="entry name" value="lytR_cpsA_psr"/>
    <property type="match status" value="1"/>
</dbReference>